<proteinExistence type="predicted"/>
<dbReference type="WBParaSite" id="GPUH_0001979201-mRNA-1">
    <property type="protein sequence ID" value="GPUH_0001979201-mRNA-1"/>
    <property type="gene ID" value="GPUH_0001979201"/>
</dbReference>
<keyword evidence="2" id="KW-0732">Signal</keyword>
<feature type="compositionally biased region" description="Basic and acidic residues" evidence="1">
    <location>
        <begin position="61"/>
        <end position="76"/>
    </location>
</feature>
<evidence type="ECO:0000313" key="5">
    <source>
        <dbReference type="WBParaSite" id="GPUH_0001979201-mRNA-1"/>
    </source>
</evidence>
<feature type="region of interest" description="Disordered" evidence="1">
    <location>
        <begin position="164"/>
        <end position="190"/>
    </location>
</feature>
<dbReference type="AlphaFoldDB" id="A0A183EFM6"/>
<keyword evidence="4" id="KW-1185">Reference proteome</keyword>
<organism evidence="5">
    <name type="scientific">Gongylonema pulchrum</name>
    <dbReference type="NCBI Taxonomy" id="637853"/>
    <lineage>
        <taxon>Eukaryota</taxon>
        <taxon>Metazoa</taxon>
        <taxon>Ecdysozoa</taxon>
        <taxon>Nematoda</taxon>
        <taxon>Chromadorea</taxon>
        <taxon>Rhabditida</taxon>
        <taxon>Spirurina</taxon>
        <taxon>Spiruromorpha</taxon>
        <taxon>Spiruroidea</taxon>
        <taxon>Gongylonematidae</taxon>
        <taxon>Gongylonema</taxon>
    </lineage>
</organism>
<sequence length="228" mass="25387">MNVRLVTAWVLTACCALTVGADLPSCDRARCHHCRVPFIAKMCPETCEPCPKEKFLLDNELPAKKTPDGTTKDFRQQQKKFPRKPHEPRTALGFVRTNILNASPTAFPQSQRPHAKAVNTQQVIPQQLPQKPSYAARYNSVPSLAAHGPNDPYTYQYLPQQSNQVAAPGPQLPALPPPPLPPPPPQQQAQYATSIPTFPTFPTFTIQPFLPFTFPTVSYLFFNKSLDL</sequence>
<feature type="compositionally biased region" description="Pro residues" evidence="1">
    <location>
        <begin position="170"/>
        <end position="186"/>
    </location>
</feature>
<feature type="chain" id="PRO_5043139136" evidence="2">
    <location>
        <begin position="22"/>
        <end position="228"/>
    </location>
</feature>
<dbReference type="EMBL" id="UYRT01089102">
    <property type="protein sequence ID" value="VDN34528.1"/>
    <property type="molecule type" value="Genomic_DNA"/>
</dbReference>
<dbReference type="Proteomes" id="UP000271098">
    <property type="component" value="Unassembled WGS sequence"/>
</dbReference>
<evidence type="ECO:0000256" key="2">
    <source>
        <dbReference type="SAM" id="SignalP"/>
    </source>
</evidence>
<dbReference type="OrthoDB" id="5873235at2759"/>
<feature type="signal peptide" evidence="2">
    <location>
        <begin position="1"/>
        <end position="21"/>
    </location>
</feature>
<name>A0A183EFM6_9BILA</name>
<evidence type="ECO:0000256" key="1">
    <source>
        <dbReference type="SAM" id="MobiDB-lite"/>
    </source>
</evidence>
<gene>
    <name evidence="3" type="ORF">GPUH_LOCUS19767</name>
</gene>
<reference evidence="3 4" key="2">
    <citation type="submission" date="2018-11" db="EMBL/GenBank/DDBJ databases">
        <authorList>
            <consortium name="Pathogen Informatics"/>
        </authorList>
    </citation>
    <scope>NUCLEOTIDE SEQUENCE [LARGE SCALE GENOMIC DNA]</scope>
</reference>
<reference evidence="5" key="1">
    <citation type="submission" date="2016-06" db="UniProtKB">
        <authorList>
            <consortium name="WormBaseParasite"/>
        </authorList>
    </citation>
    <scope>IDENTIFICATION</scope>
</reference>
<accession>A0A183EFM6</accession>
<evidence type="ECO:0000313" key="3">
    <source>
        <dbReference type="EMBL" id="VDN34528.1"/>
    </source>
</evidence>
<evidence type="ECO:0000313" key="4">
    <source>
        <dbReference type="Proteomes" id="UP000271098"/>
    </source>
</evidence>
<protein>
    <submittedName>
        <fullName evidence="5">ShKT domain-containing protein</fullName>
    </submittedName>
</protein>
<feature type="region of interest" description="Disordered" evidence="1">
    <location>
        <begin position="61"/>
        <end position="90"/>
    </location>
</feature>